<dbReference type="RefSeq" id="XP_067922590.1">
    <property type="nucleotide sequence ID" value="XM_068065436.1"/>
</dbReference>
<feature type="region of interest" description="Disordered" evidence="6">
    <location>
        <begin position="58"/>
        <end position="191"/>
    </location>
</feature>
<feature type="transmembrane region" description="Helical" evidence="7">
    <location>
        <begin position="528"/>
        <end position="552"/>
    </location>
</feature>
<feature type="compositionally biased region" description="Polar residues" evidence="6">
    <location>
        <begin position="662"/>
        <end position="679"/>
    </location>
</feature>
<evidence type="ECO:0000313" key="9">
    <source>
        <dbReference type="EMBL" id="PHJ20905.1"/>
    </source>
</evidence>
<feature type="compositionally biased region" description="Low complexity" evidence="6">
    <location>
        <begin position="85"/>
        <end position="101"/>
    </location>
</feature>
<dbReference type="Proteomes" id="UP000221165">
    <property type="component" value="Unassembled WGS sequence"/>
</dbReference>
<keyword evidence="3 7" id="KW-0812">Transmembrane</keyword>
<dbReference type="InterPro" id="IPR001202">
    <property type="entry name" value="WW_dom"/>
</dbReference>
<evidence type="ECO:0000256" key="3">
    <source>
        <dbReference type="ARBA" id="ARBA00022692"/>
    </source>
</evidence>
<dbReference type="PROSITE" id="PS50020">
    <property type="entry name" value="WW_DOMAIN_2"/>
    <property type="match status" value="1"/>
</dbReference>
<name>A0A2C6KY56_9APIC</name>
<feature type="transmembrane region" description="Helical" evidence="7">
    <location>
        <begin position="460"/>
        <end position="481"/>
    </location>
</feature>
<dbReference type="SUPFAM" id="SSF51045">
    <property type="entry name" value="WW domain"/>
    <property type="match status" value="1"/>
</dbReference>
<dbReference type="GO" id="GO:0016020">
    <property type="term" value="C:membrane"/>
    <property type="evidence" value="ECO:0007669"/>
    <property type="project" value="UniProtKB-SubCell"/>
</dbReference>
<evidence type="ECO:0000256" key="2">
    <source>
        <dbReference type="ARBA" id="ARBA00010596"/>
    </source>
</evidence>
<evidence type="ECO:0000259" key="8">
    <source>
        <dbReference type="PROSITE" id="PS50020"/>
    </source>
</evidence>
<evidence type="ECO:0000313" key="10">
    <source>
        <dbReference type="Proteomes" id="UP000221165"/>
    </source>
</evidence>
<dbReference type="PANTHER" id="PTHR12822:SF2">
    <property type="entry name" value="PROTEIN YIPF"/>
    <property type="match status" value="1"/>
</dbReference>
<feature type="transmembrane region" description="Helical" evidence="7">
    <location>
        <begin position="352"/>
        <end position="373"/>
    </location>
</feature>
<comment type="caution">
    <text evidence="9">The sequence shown here is derived from an EMBL/GenBank/DDBJ whole genome shotgun (WGS) entry which is preliminary data.</text>
</comment>
<dbReference type="PROSITE" id="PS01159">
    <property type="entry name" value="WW_DOMAIN_1"/>
    <property type="match status" value="1"/>
</dbReference>
<dbReference type="GO" id="GO:0016192">
    <property type="term" value="P:vesicle-mediated transport"/>
    <property type="evidence" value="ECO:0007669"/>
    <property type="project" value="InterPro"/>
</dbReference>
<feature type="compositionally biased region" description="Low complexity" evidence="6">
    <location>
        <begin position="159"/>
        <end position="177"/>
    </location>
</feature>
<dbReference type="SMART" id="SM00456">
    <property type="entry name" value="WW"/>
    <property type="match status" value="1"/>
</dbReference>
<feature type="compositionally biased region" description="Basic and acidic residues" evidence="6">
    <location>
        <begin position="726"/>
        <end position="758"/>
    </location>
</feature>
<reference evidence="9 10" key="1">
    <citation type="journal article" date="2017" name="Int. J. Parasitol.">
        <title>The genome of the protozoan parasite Cystoisospora suis and a reverse vaccinology approach to identify vaccine candidates.</title>
        <authorList>
            <person name="Palmieri N."/>
            <person name="Shrestha A."/>
            <person name="Ruttkowski B."/>
            <person name="Beck T."/>
            <person name="Vogl C."/>
            <person name="Tomley F."/>
            <person name="Blake D.P."/>
            <person name="Joachim A."/>
        </authorList>
    </citation>
    <scope>NUCLEOTIDE SEQUENCE [LARGE SCALE GENOMIC DNA]</scope>
    <source>
        <strain evidence="9 10">Wien I</strain>
    </source>
</reference>
<dbReference type="EMBL" id="MIGC01002545">
    <property type="protein sequence ID" value="PHJ20905.1"/>
    <property type="molecule type" value="Genomic_DNA"/>
</dbReference>
<dbReference type="Pfam" id="PF00397">
    <property type="entry name" value="WW"/>
    <property type="match status" value="1"/>
</dbReference>
<dbReference type="VEuPathDB" id="ToxoDB:CSUI_005259"/>
<dbReference type="Pfam" id="PF04893">
    <property type="entry name" value="Yip1"/>
    <property type="match status" value="1"/>
</dbReference>
<feature type="region of interest" description="Disordered" evidence="6">
    <location>
        <begin position="608"/>
        <end position="627"/>
    </location>
</feature>
<feature type="compositionally biased region" description="Basic and acidic residues" evidence="6">
    <location>
        <begin position="769"/>
        <end position="779"/>
    </location>
</feature>
<dbReference type="InterPro" id="IPR006977">
    <property type="entry name" value="Yip1_dom"/>
</dbReference>
<dbReference type="GO" id="GO:0005794">
    <property type="term" value="C:Golgi apparatus"/>
    <property type="evidence" value="ECO:0007669"/>
    <property type="project" value="InterPro"/>
</dbReference>
<dbReference type="OrthoDB" id="10256463at2759"/>
<sequence>MATHASLPSNWYEYLDPRGVPYYHNPILNITQWERPSAPSPGSLNSTHLQDRGLALSYKESNNGRSRDEERHTRGMVSLGEGDGSLSFLSTSTTSTTPTTSNGTVATGNTRSSISQPPHEGLPAVTLDLSKDRGSLGGGGQKLSSTRGRGGGVGLDSFSYRNDSLSDSVSSPYSNNRDGAAVDQRHSNPFISKNLSGAMEERGKKGWLGAPSSYTDAAGPREAESGRSRGGWSNTILMKFFPVCHSCFEETYGTLERLFDVTTEDMLLRLKLVLFPWKSSGESALSGSSVVSRGSGEEGGGRSRQRRGRDKGNEEECLSYHTSTNADDTSSAGIGEKSGSCFLEKPDLYGPFWTATTLVILFFACSNLPFLLFPSSSFTKAKGGGIVTLTIQGPDVRRLSQIAFSVYGCSLLPPLFCWLGLLWYKHNSSSAATGDEEEGGSAAGLGGDQGRPAFPKLEQLLCLQGYSLVPFCVAGLILLFLQGLQSGGGGVYFAVSVLRWGVSGVSAASAIFFLYVQLKQLLAGQEKRVRLVSSAVLIGAVVVLLAVLLHAVSVGQRIPEKASISKSSAIEGDRGDFSHSPAVVGEFGGEEEKLNHGDDHLSAKMQLTDTEEQGGHHSRSSAGEDEQILSVDGREGIAEITASGHHHDDDNNEAADVHEEGSASSRHSPLTAPESSNQENQEHRIQGERKEEGMNSETKPTEDSVKQGGSTASPGQVKKEDEDEEGKDHGRREGGKVRKEEGSSEEDGRRKEEGRESVHAGVPSAGQKPSKEVDGEPSR</sequence>
<feature type="region of interest" description="Disordered" evidence="6">
    <location>
        <begin position="642"/>
        <end position="779"/>
    </location>
</feature>
<dbReference type="InterPro" id="IPR039765">
    <property type="entry name" value="Yip5/YIPF1/YIPF2"/>
</dbReference>
<feature type="transmembrane region" description="Helical" evidence="7">
    <location>
        <begin position="493"/>
        <end position="516"/>
    </location>
</feature>
<evidence type="ECO:0000256" key="1">
    <source>
        <dbReference type="ARBA" id="ARBA00004141"/>
    </source>
</evidence>
<dbReference type="PANTHER" id="PTHR12822">
    <property type="entry name" value="PROTEIN YIPF"/>
    <property type="match status" value="1"/>
</dbReference>
<feature type="compositionally biased region" description="Low complexity" evidence="6">
    <location>
        <begin position="281"/>
        <end position="294"/>
    </location>
</feature>
<keyword evidence="5 7" id="KW-0472">Membrane</keyword>
<feature type="region of interest" description="Disordered" evidence="6">
    <location>
        <begin position="204"/>
        <end position="229"/>
    </location>
</feature>
<feature type="domain" description="WW" evidence="8">
    <location>
        <begin position="5"/>
        <end position="38"/>
    </location>
</feature>
<feature type="compositionally biased region" description="Polar residues" evidence="6">
    <location>
        <begin position="102"/>
        <end position="116"/>
    </location>
</feature>
<comment type="subcellular location">
    <subcellularLocation>
        <location evidence="1">Membrane</location>
        <topology evidence="1">Multi-pass membrane protein</topology>
    </subcellularLocation>
</comment>
<comment type="similarity">
    <text evidence="2">Belongs to the YIP1 family.</text>
</comment>
<protein>
    <submittedName>
        <fullName evidence="9">Yip1 domain-containing protein</fullName>
    </submittedName>
</protein>
<dbReference type="AlphaFoldDB" id="A0A2C6KY56"/>
<accession>A0A2C6KY56</accession>
<organism evidence="9 10">
    <name type="scientific">Cystoisospora suis</name>
    <dbReference type="NCBI Taxonomy" id="483139"/>
    <lineage>
        <taxon>Eukaryota</taxon>
        <taxon>Sar</taxon>
        <taxon>Alveolata</taxon>
        <taxon>Apicomplexa</taxon>
        <taxon>Conoidasida</taxon>
        <taxon>Coccidia</taxon>
        <taxon>Eucoccidiorida</taxon>
        <taxon>Eimeriorina</taxon>
        <taxon>Sarcocystidae</taxon>
        <taxon>Cystoisospora</taxon>
    </lineage>
</organism>
<dbReference type="InterPro" id="IPR036020">
    <property type="entry name" value="WW_dom_sf"/>
</dbReference>
<gene>
    <name evidence="9" type="ORF">CSUI_005259</name>
</gene>
<dbReference type="CDD" id="cd00201">
    <property type="entry name" value="WW"/>
    <property type="match status" value="1"/>
</dbReference>
<dbReference type="Gene3D" id="2.20.70.10">
    <property type="match status" value="1"/>
</dbReference>
<evidence type="ECO:0000256" key="7">
    <source>
        <dbReference type="SAM" id="Phobius"/>
    </source>
</evidence>
<feature type="region of interest" description="Disordered" evidence="6">
    <location>
        <begin position="281"/>
        <end position="316"/>
    </location>
</feature>
<keyword evidence="4 7" id="KW-1133">Transmembrane helix</keyword>
<feature type="compositionally biased region" description="Basic and acidic residues" evidence="6">
    <location>
        <begin position="680"/>
        <end position="705"/>
    </location>
</feature>
<evidence type="ECO:0000256" key="6">
    <source>
        <dbReference type="SAM" id="MobiDB-lite"/>
    </source>
</evidence>
<dbReference type="GO" id="GO:0031267">
    <property type="term" value="F:small GTPase binding"/>
    <property type="evidence" value="ECO:0007669"/>
    <property type="project" value="InterPro"/>
</dbReference>
<keyword evidence="10" id="KW-1185">Reference proteome</keyword>
<evidence type="ECO:0000256" key="4">
    <source>
        <dbReference type="ARBA" id="ARBA00022989"/>
    </source>
</evidence>
<dbReference type="GeneID" id="94428647"/>
<evidence type="ECO:0000256" key="5">
    <source>
        <dbReference type="ARBA" id="ARBA00023136"/>
    </source>
</evidence>
<proteinExistence type="inferred from homology"/>
<feature type="compositionally biased region" description="Basic and acidic residues" evidence="6">
    <location>
        <begin position="645"/>
        <end position="661"/>
    </location>
</feature>